<name>A0ABU6VKU6_9FABA</name>
<proteinExistence type="predicted"/>
<dbReference type="EMBL" id="JASCZI010151468">
    <property type="protein sequence ID" value="MED6173030.1"/>
    <property type="molecule type" value="Genomic_DNA"/>
</dbReference>
<accession>A0ABU6VKU6</accession>
<reference evidence="1 2" key="1">
    <citation type="journal article" date="2023" name="Plants (Basel)">
        <title>Bridging the Gap: Combining Genomics and Transcriptomics Approaches to Understand Stylosanthes scabra, an Orphan Legume from the Brazilian Caatinga.</title>
        <authorList>
            <person name="Ferreira-Neto J.R.C."/>
            <person name="da Silva M.D."/>
            <person name="Binneck E."/>
            <person name="de Melo N.F."/>
            <person name="da Silva R.H."/>
            <person name="de Melo A.L.T.M."/>
            <person name="Pandolfi V."/>
            <person name="Bustamante F.O."/>
            <person name="Brasileiro-Vidal A.C."/>
            <person name="Benko-Iseppon A.M."/>
        </authorList>
    </citation>
    <scope>NUCLEOTIDE SEQUENCE [LARGE SCALE GENOMIC DNA]</scope>
    <source>
        <tissue evidence="1">Leaves</tissue>
    </source>
</reference>
<evidence type="ECO:0000313" key="1">
    <source>
        <dbReference type="EMBL" id="MED6173030.1"/>
    </source>
</evidence>
<gene>
    <name evidence="1" type="ORF">PIB30_055501</name>
</gene>
<evidence type="ECO:0000313" key="2">
    <source>
        <dbReference type="Proteomes" id="UP001341840"/>
    </source>
</evidence>
<comment type="caution">
    <text evidence="1">The sequence shown here is derived from an EMBL/GenBank/DDBJ whole genome shotgun (WGS) entry which is preliminary data.</text>
</comment>
<organism evidence="1 2">
    <name type="scientific">Stylosanthes scabra</name>
    <dbReference type="NCBI Taxonomy" id="79078"/>
    <lineage>
        <taxon>Eukaryota</taxon>
        <taxon>Viridiplantae</taxon>
        <taxon>Streptophyta</taxon>
        <taxon>Embryophyta</taxon>
        <taxon>Tracheophyta</taxon>
        <taxon>Spermatophyta</taxon>
        <taxon>Magnoliopsida</taxon>
        <taxon>eudicotyledons</taxon>
        <taxon>Gunneridae</taxon>
        <taxon>Pentapetalae</taxon>
        <taxon>rosids</taxon>
        <taxon>fabids</taxon>
        <taxon>Fabales</taxon>
        <taxon>Fabaceae</taxon>
        <taxon>Papilionoideae</taxon>
        <taxon>50 kb inversion clade</taxon>
        <taxon>dalbergioids sensu lato</taxon>
        <taxon>Dalbergieae</taxon>
        <taxon>Pterocarpus clade</taxon>
        <taxon>Stylosanthes</taxon>
    </lineage>
</organism>
<dbReference type="Proteomes" id="UP001341840">
    <property type="component" value="Unassembled WGS sequence"/>
</dbReference>
<sequence length="101" mass="11961">MDRRIYSGVDRGGSMMSHSNSMSELISFSSDNKGSMEDILYGKEDYQEFNNNSHMYKEDLVVESMRSEIESKELKKKKKQQKQNMFWSFFQSCFEFLRILG</sequence>
<protein>
    <submittedName>
        <fullName evidence="1">Uncharacterized protein</fullName>
    </submittedName>
</protein>
<keyword evidence="2" id="KW-1185">Reference proteome</keyword>